<name>A0A0A5GGW1_9BACI</name>
<protein>
    <submittedName>
        <fullName evidence="1">Uncharacterized protein</fullName>
    </submittedName>
</protein>
<organism evidence="1 2">
    <name type="scientific">Pontibacillus marinus BH030004 = DSM 16465</name>
    <dbReference type="NCBI Taxonomy" id="1385511"/>
    <lineage>
        <taxon>Bacteria</taxon>
        <taxon>Bacillati</taxon>
        <taxon>Bacillota</taxon>
        <taxon>Bacilli</taxon>
        <taxon>Bacillales</taxon>
        <taxon>Bacillaceae</taxon>
        <taxon>Pontibacillus</taxon>
    </lineage>
</organism>
<dbReference type="RefSeq" id="WP_027445423.1">
    <property type="nucleotide sequence ID" value="NZ_AULJ01000008.1"/>
</dbReference>
<reference evidence="1 2" key="1">
    <citation type="submission" date="2013-08" db="EMBL/GenBank/DDBJ databases">
        <authorList>
            <person name="Huang J."/>
            <person name="Wang G."/>
        </authorList>
    </citation>
    <scope>NUCLEOTIDE SEQUENCE [LARGE SCALE GENOMIC DNA]</scope>
    <source>
        <strain evidence="1 2">BH030004</strain>
    </source>
</reference>
<dbReference type="OrthoDB" id="2616616at2"/>
<dbReference type="STRING" id="1385511.GCA_000425225_00839"/>
<keyword evidence="2" id="KW-1185">Reference proteome</keyword>
<evidence type="ECO:0000313" key="1">
    <source>
        <dbReference type="EMBL" id="KGX91254.1"/>
    </source>
</evidence>
<dbReference type="AlphaFoldDB" id="A0A0A5GGW1"/>
<accession>A0A0A5GGW1</accession>
<dbReference type="Proteomes" id="UP000030403">
    <property type="component" value="Unassembled WGS sequence"/>
</dbReference>
<dbReference type="eggNOG" id="ENOG50345VF">
    <property type="taxonomic scope" value="Bacteria"/>
</dbReference>
<gene>
    <name evidence="1" type="ORF">N783_10900</name>
</gene>
<sequence>MKKSKAEKQRDREILELYHKKVTEEALEPLWNYFEQWKAGEYPYYELTERIHEFHNENQEIYKTFQYLQRERLIFKAKKEMDMFNEEDLQKEIYQRWLDLD</sequence>
<evidence type="ECO:0000313" key="2">
    <source>
        <dbReference type="Proteomes" id="UP000030403"/>
    </source>
</evidence>
<dbReference type="EMBL" id="AVPF01000003">
    <property type="protein sequence ID" value="KGX91254.1"/>
    <property type="molecule type" value="Genomic_DNA"/>
</dbReference>
<comment type="caution">
    <text evidence="1">The sequence shown here is derived from an EMBL/GenBank/DDBJ whole genome shotgun (WGS) entry which is preliminary data.</text>
</comment>
<proteinExistence type="predicted"/>